<dbReference type="Proteomes" id="UP000185124">
    <property type="component" value="Unassembled WGS sequence"/>
</dbReference>
<dbReference type="SUPFAM" id="SSF140356">
    <property type="entry name" value="PPK N-terminal domain-like"/>
    <property type="match status" value="1"/>
</dbReference>
<keyword evidence="3 8" id="KW-0479">Metal-binding</keyword>
<dbReference type="SUPFAM" id="SSF56024">
    <property type="entry name" value="Phospholipase D/nuclease"/>
    <property type="match status" value="2"/>
</dbReference>
<dbReference type="InterPro" id="IPR036832">
    <property type="entry name" value="PPK_N_dom_sf"/>
</dbReference>
<gene>
    <name evidence="8" type="primary">ppk</name>
    <name evidence="15" type="ORF">SAMN04489832_6164</name>
</gene>
<reference evidence="16" key="1">
    <citation type="submission" date="2016-12" db="EMBL/GenBank/DDBJ databases">
        <authorList>
            <person name="Varghese N."/>
            <person name="Submissions S."/>
        </authorList>
    </citation>
    <scope>NUCLEOTIDE SEQUENCE [LARGE SCALE GENOMIC DNA]</scope>
    <source>
        <strain evidence="16">DSM 45599</strain>
    </source>
</reference>
<feature type="domain" description="Polyphosphate kinase middle" evidence="11">
    <location>
        <begin position="219"/>
        <end position="396"/>
    </location>
</feature>
<evidence type="ECO:0000256" key="9">
    <source>
        <dbReference type="RuleBase" id="RU003800"/>
    </source>
</evidence>
<dbReference type="RefSeq" id="WP_074317690.1">
    <property type="nucleotide sequence ID" value="NZ_FSQT01000002.1"/>
</dbReference>
<dbReference type="GO" id="GO:0008976">
    <property type="term" value="F:polyphosphate kinase activity"/>
    <property type="evidence" value="ECO:0007669"/>
    <property type="project" value="UniProtKB-UniRule"/>
</dbReference>
<keyword evidence="16" id="KW-1185">Reference proteome</keyword>
<comment type="cofactor">
    <cofactor evidence="8">
        <name>Mg(2+)</name>
        <dbReference type="ChEBI" id="CHEBI:18420"/>
    </cofactor>
</comment>
<evidence type="ECO:0000256" key="10">
    <source>
        <dbReference type="SAM" id="MobiDB-lite"/>
    </source>
</evidence>
<dbReference type="NCBIfam" id="NF003921">
    <property type="entry name" value="PRK05443.2-2"/>
    <property type="match status" value="1"/>
</dbReference>
<dbReference type="GO" id="GO:0046872">
    <property type="term" value="F:metal ion binding"/>
    <property type="evidence" value="ECO:0007669"/>
    <property type="project" value="UniProtKB-KW"/>
</dbReference>
<dbReference type="InterPro" id="IPR003414">
    <property type="entry name" value="PP_kinase"/>
</dbReference>
<evidence type="ECO:0000256" key="7">
    <source>
        <dbReference type="ARBA" id="ARBA00022842"/>
    </source>
</evidence>
<feature type="domain" description="Polyphosphate kinase N-terminal" evidence="12">
    <location>
        <begin position="104"/>
        <end position="210"/>
    </location>
</feature>
<feature type="binding site" evidence="8">
    <location>
        <position position="142"/>
    </location>
    <ligand>
        <name>ATP</name>
        <dbReference type="ChEBI" id="CHEBI:30616"/>
    </ligand>
</feature>
<evidence type="ECO:0000256" key="8">
    <source>
        <dbReference type="HAMAP-Rule" id="MF_00347"/>
    </source>
</evidence>
<keyword evidence="5 8" id="KW-0418">Kinase</keyword>
<dbReference type="NCBIfam" id="NF003918">
    <property type="entry name" value="PRK05443.1-2"/>
    <property type="match status" value="1"/>
</dbReference>
<evidence type="ECO:0000259" key="14">
    <source>
        <dbReference type="Pfam" id="PF17941"/>
    </source>
</evidence>
<dbReference type="Gene3D" id="3.30.1840.10">
    <property type="entry name" value="Polyphosphate kinase middle domain"/>
    <property type="match status" value="1"/>
</dbReference>
<dbReference type="InterPro" id="IPR025200">
    <property type="entry name" value="PPK_C_dom2"/>
</dbReference>
<dbReference type="EMBL" id="FSQT01000002">
    <property type="protein sequence ID" value="SIN37629.1"/>
    <property type="molecule type" value="Genomic_DNA"/>
</dbReference>
<dbReference type="FunFam" id="3.30.870.10:FF:000001">
    <property type="entry name" value="Polyphosphate kinase"/>
    <property type="match status" value="1"/>
</dbReference>
<dbReference type="PANTHER" id="PTHR30218:SF0">
    <property type="entry name" value="POLYPHOSPHATE KINASE"/>
    <property type="match status" value="1"/>
</dbReference>
<evidence type="ECO:0000259" key="13">
    <source>
        <dbReference type="Pfam" id="PF13090"/>
    </source>
</evidence>
<dbReference type="EC" id="2.7.4.1" evidence="8 9"/>
<keyword evidence="1 8" id="KW-0597">Phosphoprotein</keyword>
<protein>
    <recommendedName>
        <fullName evidence="8 9">Polyphosphate kinase</fullName>
        <ecNumber evidence="8 9">2.7.4.1</ecNumber>
    </recommendedName>
    <alternativeName>
        <fullName evidence="8">ATP-polyphosphate phosphotransferase</fullName>
    </alternativeName>
    <alternativeName>
        <fullName evidence="8">Polyphosphoric acid kinase</fullName>
    </alternativeName>
</protein>
<dbReference type="Pfam" id="PF17941">
    <property type="entry name" value="PP_kinase_C_1"/>
    <property type="match status" value="1"/>
</dbReference>
<organism evidence="15 16">
    <name type="scientific">Micromonospora cremea</name>
    <dbReference type="NCBI Taxonomy" id="709881"/>
    <lineage>
        <taxon>Bacteria</taxon>
        <taxon>Bacillati</taxon>
        <taxon>Actinomycetota</taxon>
        <taxon>Actinomycetes</taxon>
        <taxon>Micromonosporales</taxon>
        <taxon>Micromonosporaceae</taxon>
        <taxon>Micromonospora</taxon>
    </lineage>
</organism>
<comment type="PTM">
    <text evidence="8 9">An intermediate of this reaction is the autophosphorylated ppk in which a phosphate is covalently linked to a histidine residue through a N-P bond.</text>
</comment>
<feature type="binding site" evidence="8">
    <location>
        <position position="472"/>
    </location>
    <ligand>
        <name>Mg(2+)</name>
        <dbReference type="ChEBI" id="CHEBI:18420"/>
    </ligand>
</feature>
<dbReference type="NCBIfam" id="NF003922">
    <property type="entry name" value="PRK05443.2-3"/>
    <property type="match status" value="1"/>
</dbReference>
<sequence length="784" mass="86343">MSTPREHPASPPATDPGTPRNGAPTRGADGRFRPSRAERAGAAHADTLADDPAAASSGLDEVIDPVVPSAPAEDRAGGTGPIPPADTAPGGEPPTPTPLPEDRFLNRELSWLDFNARVLTLAEDQRTPLLERAKFLAIFASNLDEFYMVRIAGLKRRLSAGLPVRGGDRLPLRTQLELIAERTAELVARHAASFVDDVLPKLADEGIRILRWGDLGDAERERLRTYFREHIFPVLTPLAVDPAHPFPYISGRSLNLAVAVRDPDGGSELFARVKVPNNVPRFVRVDRDQPGVRMVPVEDLISVHLGQLFSGMQVVECHLFRVTRNAEVEVDEDRDEDLLQALERELARRRFGPPVRLEVAASISDHMLDLLIRELDMDDQDVLRVPGLLDLSALWQVYGEADRPDLKDPPFVPATHPRLAEGEVPRSVFATLRDGDILVHHPYHSFATSVQRFIEQAAADPHVLAIKQTLYRTSGDSPIVDALVDAAAAGKQVVVLVEVKARFDEVANIGWARTLERAGCHVVYGLVGLKTHCKTALVVRQEGNQIRRYCHIGTGNYHPKTARLYEDFGMLTADPEVGADLTDLFNVLTGYSRQTAYRRLLVAPQGIRSGLIERIEREISHVRLGMPGLVQFKVNSLVDEGVTDALYRASQAGVHVDLLIRGMCTLRPGVPGLSENIRVRSILGRFLEHSRIFRFGNNGNAEFWMGSADLMHRNLDRRVEALVQVSDPVARAELDQVLNLAMSPDVDAFELAGDGCWSRRSGGDDAAREHLQELLLRRVGGTAG</sequence>
<dbReference type="Gene3D" id="1.20.58.310">
    <property type="entry name" value="Polyphosphate kinase N-terminal domain"/>
    <property type="match status" value="1"/>
</dbReference>
<evidence type="ECO:0000256" key="4">
    <source>
        <dbReference type="ARBA" id="ARBA00022741"/>
    </source>
</evidence>
<dbReference type="InterPro" id="IPR036830">
    <property type="entry name" value="PP_kinase_middle_dom_sf"/>
</dbReference>
<evidence type="ECO:0000259" key="11">
    <source>
        <dbReference type="Pfam" id="PF02503"/>
    </source>
</evidence>
<comment type="function">
    <text evidence="8 9">Catalyzes the reversible transfer of the terminal phosphate of ATP to form a long-chain polyphosphate (polyP).</text>
</comment>
<dbReference type="GO" id="GO:0009358">
    <property type="term" value="C:polyphosphate kinase complex"/>
    <property type="evidence" value="ECO:0007669"/>
    <property type="project" value="InterPro"/>
</dbReference>
<feature type="region of interest" description="Disordered" evidence="10">
    <location>
        <begin position="1"/>
        <end position="102"/>
    </location>
</feature>
<dbReference type="STRING" id="709881.SAMN04489832_6164"/>
<evidence type="ECO:0000256" key="6">
    <source>
        <dbReference type="ARBA" id="ARBA00022840"/>
    </source>
</evidence>
<dbReference type="Pfam" id="PF13089">
    <property type="entry name" value="PP_kinase_N"/>
    <property type="match status" value="1"/>
</dbReference>
<dbReference type="AlphaFoldDB" id="A0A1N6AUD7"/>
<feature type="compositionally biased region" description="Basic and acidic residues" evidence="10">
    <location>
        <begin position="28"/>
        <end position="41"/>
    </location>
</feature>
<comment type="catalytic activity">
    <reaction evidence="8 9">
        <text>[phosphate](n) + ATP = [phosphate](n+1) + ADP</text>
        <dbReference type="Rhea" id="RHEA:19573"/>
        <dbReference type="Rhea" id="RHEA-COMP:9859"/>
        <dbReference type="Rhea" id="RHEA-COMP:14280"/>
        <dbReference type="ChEBI" id="CHEBI:16838"/>
        <dbReference type="ChEBI" id="CHEBI:30616"/>
        <dbReference type="ChEBI" id="CHEBI:456216"/>
        <dbReference type="EC" id="2.7.4.1"/>
    </reaction>
</comment>
<dbReference type="PANTHER" id="PTHR30218">
    <property type="entry name" value="POLYPHOSPHATE KINASE"/>
    <property type="match status" value="1"/>
</dbReference>
<comment type="similarity">
    <text evidence="8 9">Belongs to the polyphosphate kinase 1 (PPK1) family.</text>
</comment>
<name>A0A1N6AUD7_9ACTN</name>
<evidence type="ECO:0000259" key="12">
    <source>
        <dbReference type="Pfam" id="PF13089"/>
    </source>
</evidence>
<dbReference type="NCBIfam" id="TIGR03705">
    <property type="entry name" value="poly_P_kin"/>
    <property type="match status" value="1"/>
</dbReference>
<keyword evidence="7 8" id="KW-0460">Magnesium</keyword>
<dbReference type="SUPFAM" id="SSF143724">
    <property type="entry name" value="PHP14-like"/>
    <property type="match status" value="1"/>
</dbReference>
<feature type="domain" description="Polyphosphate kinase C-terminal" evidence="13">
    <location>
        <begin position="600"/>
        <end position="762"/>
    </location>
</feature>
<feature type="binding site" evidence="8">
    <location>
        <position position="502"/>
    </location>
    <ligand>
        <name>Mg(2+)</name>
        <dbReference type="ChEBI" id="CHEBI:18420"/>
    </ligand>
</feature>
<dbReference type="Pfam" id="PF02503">
    <property type="entry name" value="PP_kinase"/>
    <property type="match status" value="1"/>
</dbReference>
<dbReference type="InterPro" id="IPR025198">
    <property type="entry name" value="PPK_N_dom"/>
</dbReference>
<feature type="binding site" evidence="8">
    <location>
        <position position="689"/>
    </location>
    <ligand>
        <name>ATP</name>
        <dbReference type="ChEBI" id="CHEBI:30616"/>
    </ligand>
</feature>
<dbReference type="OrthoDB" id="9761456at2"/>
<feature type="active site" description="Phosphohistidine intermediate" evidence="8">
    <location>
        <position position="532"/>
    </location>
</feature>
<feature type="domain" description="Polyphosphate kinase C-terminal" evidence="14">
    <location>
        <begin position="427"/>
        <end position="593"/>
    </location>
</feature>
<dbReference type="Pfam" id="PF13090">
    <property type="entry name" value="PP_kinase_C"/>
    <property type="match status" value="1"/>
</dbReference>
<dbReference type="CDD" id="cd09168">
    <property type="entry name" value="PLDc_PaPPK1_C2_like"/>
    <property type="match status" value="1"/>
</dbReference>
<evidence type="ECO:0000256" key="2">
    <source>
        <dbReference type="ARBA" id="ARBA00022679"/>
    </source>
</evidence>
<dbReference type="GO" id="GO:0005524">
    <property type="term" value="F:ATP binding"/>
    <property type="evidence" value="ECO:0007669"/>
    <property type="project" value="UniProtKB-KW"/>
</dbReference>
<dbReference type="Gene3D" id="3.30.870.10">
    <property type="entry name" value="Endonuclease Chain A"/>
    <property type="match status" value="2"/>
</dbReference>
<keyword evidence="6 8" id="KW-0067">ATP-binding</keyword>
<evidence type="ECO:0000313" key="16">
    <source>
        <dbReference type="Proteomes" id="UP000185124"/>
    </source>
</evidence>
<dbReference type="InterPro" id="IPR024953">
    <property type="entry name" value="PP_kinase_middle"/>
</dbReference>
<dbReference type="GO" id="GO:0006799">
    <property type="term" value="P:polyphosphate biosynthetic process"/>
    <property type="evidence" value="ECO:0007669"/>
    <property type="project" value="UniProtKB-UniRule"/>
</dbReference>
<dbReference type="InterPro" id="IPR041108">
    <property type="entry name" value="PP_kinase_C_1"/>
</dbReference>
<feature type="binding site" evidence="8">
    <location>
        <position position="565"/>
    </location>
    <ligand>
        <name>ATP</name>
        <dbReference type="ChEBI" id="CHEBI:30616"/>
    </ligand>
</feature>
<evidence type="ECO:0000256" key="5">
    <source>
        <dbReference type="ARBA" id="ARBA00022777"/>
    </source>
</evidence>
<evidence type="ECO:0000256" key="3">
    <source>
        <dbReference type="ARBA" id="ARBA00022723"/>
    </source>
</evidence>
<dbReference type="HAMAP" id="MF_00347">
    <property type="entry name" value="Polyphosphate_kinase"/>
    <property type="match status" value="1"/>
</dbReference>
<dbReference type="NCBIfam" id="NF003917">
    <property type="entry name" value="PRK05443.1-1"/>
    <property type="match status" value="1"/>
</dbReference>
<accession>A0A1N6AUD7</accession>
<keyword evidence="4 8" id="KW-0547">Nucleotide-binding</keyword>
<dbReference type="CDD" id="cd09165">
    <property type="entry name" value="PLDc_PaPPK1_C1_like"/>
    <property type="match status" value="1"/>
</dbReference>
<feature type="binding site" evidence="8">
    <location>
        <position position="661"/>
    </location>
    <ligand>
        <name>ATP</name>
        <dbReference type="ChEBI" id="CHEBI:30616"/>
    </ligand>
</feature>
<proteinExistence type="inferred from homology"/>
<evidence type="ECO:0000256" key="1">
    <source>
        <dbReference type="ARBA" id="ARBA00022553"/>
    </source>
</evidence>
<dbReference type="PIRSF" id="PIRSF015589">
    <property type="entry name" value="PP_kinase"/>
    <property type="match status" value="1"/>
</dbReference>
<feature type="compositionally biased region" description="Pro residues" evidence="10">
    <location>
        <begin position="81"/>
        <end position="99"/>
    </location>
</feature>
<keyword evidence="2 8" id="KW-0808">Transferase</keyword>
<evidence type="ECO:0000313" key="15">
    <source>
        <dbReference type="EMBL" id="SIN37629.1"/>
    </source>
</evidence>